<proteinExistence type="predicted"/>
<accession>A0A7W3UYV6</accession>
<organism evidence="2 4">
    <name type="scientific">Stenotrophomonas koreensis</name>
    <dbReference type="NCBI Taxonomy" id="266128"/>
    <lineage>
        <taxon>Bacteria</taxon>
        <taxon>Pseudomonadati</taxon>
        <taxon>Pseudomonadota</taxon>
        <taxon>Gammaproteobacteria</taxon>
        <taxon>Lysobacterales</taxon>
        <taxon>Lysobacteraceae</taxon>
        <taxon>Stenotrophomonas</taxon>
    </lineage>
</organism>
<feature type="signal peptide" evidence="1">
    <location>
        <begin position="1"/>
        <end position="18"/>
    </location>
</feature>
<sequence>MPSLILLMIAGAAGYAFWNASRAAAEAASHHSRKACQDAQVQWLDQSVHAIGIVPCRLPNGWLGFQRTYRFEYSRDGSDRHAGRIVLRGEQLVQLTGPTRVQPAVVFQASLPPQPLDGPRDK</sequence>
<dbReference type="InterPro" id="IPR021732">
    <property type="entry name" value="DUF3301"/>
</dbReference>
<evidence type="ECO:0000313" key="2">
    <source>
        <dbReference type="EMBL" id="KRG57862.1"/>
    </source>
</evidence>
<evidence type="ECO:0000313" key="5">
    <source>
        <dbReference type="Proteomes" id="UP000550609"/>
    </source>
</evidence>
<dbReference type="EMBL" id="JACIUV010000002">
    <property type="protein sequence ID" value="MBB1116331.1"/>
    <property type="molecule type" value="Genomic_DNA"/>
</dbReference>
<protein>
    <submittedName>
        <fullName evidence="3">DUF3301 domain-containing protein</fullName>
    </submittedName>
    <submittedName>
        <fullName evidence="2">Membrane protein</fullName>
    </submittedName>
</protein>
<dbReference type="OrthoDB" id="5959530at2"/>
<comment type="caution">
    <text evidence="2">The sequence shown here is derived from an EMBL/GenBank/DDBJ whole genome shotgun (WGS) entry which is preliminary data.</text>
</comment>
<name>A0A0R0BLI1_9GAMM</name>
<reference evidence="3 5" key="2">
    <citation type="submission" date="2020-08" db="EMBL/GenBank/DDBJ databases">
        <title>Stenotrophomonas sp. W1S232.</title>
        <authorList>
            <person name="Deng Y."/>
        </authorList>
    </citation>
    <scope>NUCLEOTIDE SEQUENCE [LARGE SCALE GENOMIC DNA]</scope>
    <source>
        <strain evidence="3 5">W1S232</strain>
    </source>
</reference>
<dbReference type="PATRIC" id="fig|266128.3.peg.574"/>
<feature type="chain" id="PRO_5006392646" evidence="1">
    <location>
        <begin position="19"/>
        <end position="122"/>
    </location>
</feature>
<keyword evidence="1" id="KW-0732">Signal</keyword>
<keyword evidence="4" id="KW-1185">Reference proteome</keyword>
<accession>A0A0R0BLI1</accession>
<dbReference type="RefSeq" id="WP_057665855.1">
    <property type="nucleotide sequence ID" value="NZ_JACIUV010000002.1"/>
</dbReference>
<dbReference type="AlphaFoldDB" id="A0A0R0BLI1"/>
<dbReference type="Pfam" id="PF11743">
    <property type="entry name" value="DUF3301"/>
    <property type="match status" value="1"/>
</dbReference>
<gene>
    <name evidence="2" type="ORF">ABB25_08530</name>
    <name evidence="3" type="ORF">H4O09_04520</name>
</gene>
<evidence type="ECO:0000256" key="1">
    <source>
        <dbReference type="SAM" id="SignalP"/>
    </source>
</evidence>
<dbReference type="Proteomes" id="UP000051254">
    <property type="component" value="Unassembled WGS sequence"/>
</dbReference>
<evidence type="ECO:0000313" key="3">
    <source>
        <dbReference type="EMBL" id="MBB1116331.1"/>
    </source>
</evidence>
<dbReference type="STRING" id="266128.ABB25_08530"/>
<dbReference type="Proteomes" id="UP000550609">
    <property type="component" value="Unassembled WGS sequence"/>
</dbReference>
<evidence type="ECO:0000313" key="4">
    <source>
        <dbReference type="Proteomes" id="UP000051254"/>
    </source>
</evidence>
<dbReference type="EMBL" id="LDJH01000013">
    <property type="protein sequence ID" value="KRG57862.1"/>
    <property type="molecule type" value="Genomic_DNA"/>
</dbReference>
<reference evidence="2 4" key="1">
    <citation type="submission" date="2015-05" db="EMBL/GenBank/DDBJ databases">
        <title>Genome sequencing and analysis of members of genus Stenotrophomonas.</title>
        <authorList>
            <person name="Patil P.P."/>
            <person name="Midha S."/>
            <person name="Patil P.B."/>
        </authorList>
    </citation>
    <scope>NUCLEOTIDE SEQUENCE [LARGE SCALE GENOMIC DNA]</scope>
    <source>
        <strain evidence="2 4">DSM 17805</strain>
    </source>
</reference>